<name>A0A0H5QUY9_9EUKA</name>
<reference evidence="2" key="1">
    <citation type="submission" date="2015-04" db="EMBL/GenBank/DDBJ databases">
        <title>The genome sequence of the plant pathogenic Rhizarian Plasmodiophora brassicae reveals insights in its biotrophic life cycle and the origin of chitin synthesis.</title>
        <authorList>
            <person name="Schwelm A."/>
            <person name="Fogelqvist J."/>
            <person name="Knaust A."/>
            <person name="Julke S."/>
            <person name="Lilja T."/>
            <person name="Dhandapani V."/>
            <person name="Bonilla-Rosso G."/>
            <person name="Karlsson M."/>
            <person name="Shevchenko A."/>
            <person name="Choi S.R."/>
            <person name="Kim H.G."/>
            <person name="Park J.Y."/>
            <person name="Lim Y.P."/>
            <person name="Ludwig-Muller J."/>
            <person name="Dixelius C."/>
        </authorList>
    </citation>
    <scope>NUCLEOTIDE SEQUENCE</scope>
    <source>
        <tissue evidence="2">Potato root galls</tissue>
    </source>
</reference>
<protein>
    <submittedName>
        <fullName evidence="2">Uncharacterized protein</fullName>
    </submittedName>
</protein>
<evidence type="ECO:0000313" key="2">
    <source>
        <dbReference type="EMBL" id="CRZ05381.1"/>
    </source>
</evidence>
<sequence length="376" mass="38814">MHSITVAALLGVIVAVEGFAPNVGPVASTGSFDRANKDKFRKGYTTNTHDVIKQADSDSQLKTFDRENNGLTASKAASIGVGPFGGVADGARAIGLANQYDRGVAKQDLSRVAKQHADSESSALDVGNVKGRATSDAAIDAVGYGPSIGSAASDINQHRHQDISDRSHVDQSLVQSLTNNERYDRGVNNANIVSQAAIADGALSTGASQVDFAHSRDRAHFVNTIPGAGTTTDSRQANVVNHAVNDASAEKATETNSVIGGVFGGAAGESSNIGRERAHQRAFHHDDVSESHGFEAGIVKNLDSDWAKGTKSSSAGIDGFAGASSGASKAALVVGHDRSSENIDLANNAHKATSATSEAFDDRDSEHNIASSAVIV</sequence>
<feature type="chain" id="PRO_5005223644" evidence="1">
    <location>
        <begin position="19"/>
        <end position="376"/>
    </location>
</feature>
<evidence type="ECO:0000256" key="1">
    <source>
        <dbReference type="SAM" id="SignalP"/>
    </source>
</evidence>
<dbReference type="EMBL" id="HACM01004939">
    <property type="protein sequence ID" value="CRZ05381.1"/>
    <property type="molecule type" value="Transcribed_RNA"/>
</dbReference>
<keyword evidence="1" id="KW-0732">Signal</keyword>
<accession>A0A0H5QUY9</accession>
<dbReference type="AlphaFoldDB" id="A0A0H5QUY9"/>
<proteinExistence type="predicted"/>
<feature type="signal peptide" evidence="1">
    <location>
        <begin position="1"/>
        <end position="18"/>
    </location>
</feature>
<organism evidence="2">
    <name type="scientific">Spongospora subterranea</name>
    <dbReference type="NCBI Taxonomy" id="70186"/>
    <lineage>
        <taxon>Eukaryota</taxon>
        <taxon>Sar</taxon>
        <taxon>Rhizaria</taxon>
        <taxon>Endomyxa</taxon>
        <taxon>Phytomyxea</taxon>
        <taxon>Plasmodiophorida</taxon>
        <taxon>Plasmodiophoridae</taxon>
        <taxon>Spongospora</taxon>
    </lineage>
</organism>